<proteinExistence type="inferred from homology"/>
<keyword evidence="12" id="KW-1185">Reference proteome</keyword>
<protein>
    <recommendedName>
        <fullName evidence="10">Hexosyltransferase</fullName>
        <ecNumber evidence="10">2.4.1.-</ecNumber>
    </recommendedName>
</protein>
<evidence type="ECO:0000256" key="2">
    <source>
        <dbReference type="ARBA" id="ARBA00008661"/>
    </source>
</evidence>
<sequence length="469" mass="54430">MTSRHISLTVEGGEECALKQLTSNLLLLSIILFLIIELQLLASNMDRFLQNDTQPVEVTEGNEYTLDEEDLTPSMQCRWPPPDIKSIMVNKGFNITLCVRSSRHASAHKRVKKYALQDLFALSKFRGSITFEGLSLLPHRFWERVKKPQIYLTYPQDVPMSDIVEAVKGGYRVPEMPNYNFPITILSTPKSICQKEGEKYDLVIVVKSSVLAWDARSSFREYMRHEIMRNKQLKVGVIFSLGLPRRHGKRVFDRDGHTIYLPGPAGNMLDIYDGRAAEVMAIINEEIRKYDDIVLADYEDTYYNLTWKTVTNYRWMSAFCRKEDVKLFMTIDDDHRVNLSMVADFIDRIPVYIRRNSLFGKVAKTDRAYRSPWKKLYLSYREFPWDVMYPYLRGFAHLVGPDIVADVAIATAYTRYNYAPEDVYLGMVAFKLGIPNFNEPTMYGHDDYKIRNKKRNPAMVALTKFFPTT</sequence>
<dbReference type="OrthoDB" id="2139606at2759"/>
<dbReference type="GO" id="GO:0000139">
    <property type="term" value="C:Golgi membrane"/>
    <property type="evidence" value="ECO:0007669"/>
    <property type="project" value="UniProtKB-SubCell"/>
</dbReference>
<accession>A0A0R3XBF1</accession>
<reference evidence="13" key="1">
    <citation type="submission" date="2017-02" db="UniProtKB">
        <authorList>
            <consortium name="WormBaseParasite"/>
        </authorList>
    </citation>
    <scope>IDENTIFICATION</scope>
</reference>
<evidence type="ECO:0000313" key="11">
    <source>
        <dbReference type="EMBL" id="VDM35841.1"/>
    </source>
</evidence>
<keyword evidence="9 10" id="KW-0472">Membrane</keyword>
<keyword evidence="5 10" id="KW-0812">Transmembrane</keyword>
<dbReference type="GO" id="GO:0006493">
    <property type="term" value="P:protein O-linked glycosylation"/>
    <property type="evidence" value="ECO:0007669"/>
    <property type="project" value="TreeGrafter"/>
</dbReference>
<evidence type="ECO:0000256" key="6">
    <source>
        <dbReference type="ARBA" id="ARBA00022968"/>
    </source>
</evidence>
<evidence type="ECO:0000313" key="13">
    <source>
        <dbReference type="WBParaSite" id="TTAC_0001087801-mRNA-1"/>
    </source>
</evidence>
<keyword evidence="4" id="KW-0808">Transferase</keyword>
<dbReference type="InterPro" id="IPR002659">
    <property type="entry name" value="Glyco_trans_31"/>
</dbReference>
<evidence type="ECO:0000256" key="4">
    <source>
        <dbReference type="ARBA" id="ARBA00022679"/>
    </source>
</evidence>
<evidence type="ECO:0000313" key="12">
    <source>
        <dbReference type="Proteomes" id="UP000274429"/>
    </source>
</evidence>
<keyword evidence="6 10" id="KW-0735">Signal-anchor</keyword>
<evidence type="ECO:0000256" key="8">
    <source>
        <dbReference type="ARBA" id="ARBA00023034"/>
    </source>
</evidence>
<dbReference type="GO" id="GO:0016758">
    <property type="term" value="F:hexosyltransferase activity"/>
    <property type="evidence" value="ECO:0007669"/>
    <property type="project" value="InterPro"/>
</dbReference>
<evidence type="ECO:0000256" key="7">
    <source>
        <dbReference type="ARBA" id="ARBA00022989"/>
    </source>
</evidence>
<comment type="subcellular location">
    <subcellularLocation>
        <location evidence="1 10">Golgi apparatus membrane</location>
        <topology evidence="1 10">Single-pass type II membrane protein</topology>
    </subcellularLocation>
</comment>
<evidence type="ECO:0000256" key="5">
    <source>
        <dbReference type="ARBA" id="ARBA00022692"/>
    </source>
</evidence>
<dbReference type="Pfam" id="PF01762">
    <property type="entry name" value="Galactosyl_T"/>
    <property type="match status" value="1"/>
</dbReference>
<reference evidence="11 12" key="2">
    <citation type="submission" date="2018-11" db="EMBL/GenBank/DDBJ databases">
        <authorList>
            <consortium name="Pathogen Informatics"/>
        </authorList>
    </citation>
    <scope>NUCLEOTIDE SEQUENCE [LARGE SCALE GENOMIC DNA]</scope>
</reference>
<organism evidence="13">
    <name type="scientific">Hydatigena taeniaeformis</name>
    <name type="common">Feline tapeworm</name>
    <name type="synonym">Taenia taeniaeformis</name>
    <dbReference type="NCBI Taxonomy" id="6205"/>
    <lineage>
        <taxon>Eukaryota</taxon>
        <taxon>Metazoa</taxon>
        <taxon>Spiralia</taxon>
        <taxon>Lophotrochozoa</taxon>
        <taxon>Platyhelminthes</taxon>
        <taxon>Cestoda</taxon>
        <taxon>Eucestoda</taxon>
        <taxon>Cyclophyllidea</taxon>
        <taxon>Taeniidae</taxon>
        <taxon>Hydatigera</taxon>
    </lineage>
</organism>
<dbReference type="EMBL" id="UYWX01022385">
    <property type="protein sequence ID" value="VDM35841.1"/>
    <property type="molecule type" value="Genomic_DNA"/>
</dbReference>
<dbReference type="PANTHER" id="PTHR11214">
    <property type="entry name" value="BETA-1,3-N-ACETYLGLUCOSAMINYLTRANSFERASE"/>
    <property type="match status" value="1"/>
</dbReference>
<evidence type="ECO:0000256" key="1">
    <source>
        <dbReference type="ARBA" id="ARBA00004323"/>
    </source>
</evidence>
<name>A0A0R3XBF1_HYDTA</name>
<evidence type="ECO:0000256" key="3">
    <source>
        <dbReference type="ARBA" id="ARBA00022676"/>
    </source>
</evidence>
<evidence type="ECO:0000256" key="10">
    <source>
        <dbReference type="RuleBase" id="RU363063"/>
    </source>
</evidence>
<dbReference type="PANTHER" id="PTHR11214:SF314">
    <property type="entry name" value="HEXOSYLTRANSFERASE"/>
    <property type="match status" value="1"/>
</dbReference>
<dbReference type="STRING" id="6205.A0A0R3XBF1"/>
<dbReference type="AlphaFoldDB" id="A0A0R3XBF1"/>
<dbReference type="WBParaSite" id="TTAC_0001087801-mRNA-1">
    <property type="protein sequence ID" value="TTAC_0001087801-mRNA-1"/>
    <property type="gene ID" value="TTAC_0001087801"/>
</dbReference>
<dbReference type="Proteomes" id="UP000274429">
    <property type="component" value="Unassembled WGS sequence"/>
</dbReference>
<gene>
    <name evidence="11" type="ORF">TTAC_LOCUS10861</name>
</gene>
<comment type="similarity">
    <text evidence="2 10">Belongs to the glycosyltransferase 31 family.</text>
</comment>
<keyword evidence="7 10" id="KW-1133">Transmembrane helix</keyword>
<keyword evidence="8 10" id="KW-0333">Golgi apparatus</keyword>
<evidence type="ECO:0000256" key="9">
    <source>
        <dbReference type="ARBA" id="ARBA00023136"/>
    </source>
</evidence>
<feature type="transmembrane region" description="Helical" evidence="10">
    <location>
        <begin position="21"/>
        <end position="42"/>
    </location>
</feature>
<dbReference type="EC" id="2.4.1.-" evidence="10"/>
<keyword evidence="3 10" id="KW-0328">Glycosyltransferase</keyword>